<sequence>MKACLQQKAAGKGDDLAKIRWREQLFGEARGARPLIFGLCPPASSVRYHENFTTACAGLQRRDSALPGQCSKTVHSGTANSA</sequence>
<dbReference type="EMBL" id="LT670844">
    <property type="protein sequence ID" value="SHK94083.1"/>
    <property type="molecule type" value="Genomic_DNA"/>
</dbReference>
<evidence type="ECO:0000313" key="1">
    <source>
        <dbReference type="EMBL" id="SHK94083.1"/>
    </source>
</evidence>
<name>A0A1M6WJW2_9BRAD</name>
<reference evidence="1 2" key="1">
    <citation type="submission" date="2016-11" db="EMBL/GenBank/DDBJ databases">
        <authorList>
            <person name="Jaros S."/>
            <person name="Januszkiewicz K."/>
            <person name="Wedrychowicz H."/>
        </authorList>
    </citation>
    <scope>NUCLEOTIDE SEQUENCE [LARGE SCALE GENOMIC DNA]</scope>
    <source>
        <strain evidence="1 2">GAS499</strain>
    </source>
</reference>
<accession>A0A1M6WJW2</accession>
<gene>
    <name evidence="1" type="ORF">SAMN05444159_4586</name>
</gene>
<organism evidence="1 2">
    <name type="scientific">Bradyrhizobium lablabi</name>
    <dbReference type="NCBI Taxonomy" id="722472"/>
    <lineage>
        <taxon>Bacteria</taxon>
        <taxon>Pseudomonadati</taxon>
        <taxon>Pseudomonadota</taxon>
        <taxon>Alphaproteobacteria</taxon>
        <taxon>Hyphomicrobiales</taxon>
        <taxon>Nitrobacteraceae</taxon>
        <taxon>Bradyrhizobium</taxon>
    </lineage>
</organism>
<evidence type="ECO:0000313" key="2">
    <source>
        <dbReference type="Proteomes" id="UP000189935"/>
    </source>
</evidence>
<protein>
    <submittedName>
        <fullName evidence="1">Uncharacterized protein</fullName>
    </submittedName>
</protein>
<dbReference type="Proteomes" id="UP000189935">
    <property type="component" value="Chromosome I"/>
</dbReference>
<proteinExistence type="predicted"/>
<dbReference type="AlphaFoldDB" id="A0A1M6WJW2"/>